<accession>A0A4Y9A828</accession>
<evidence type="ECO:0000313" key="1">
    <source>
        <dbReference type="EMBL" id="TFJ91625.1"/>
    </source>
</evidence>
<sequence>MNKREKALFKLGKKHQKWLENTAINAASYKINGNSYYLVNYNGKLSNQVKANAIISLDSNDDGEALQSVKPHIYYTISINNLIESGSHRAQLDYSVWEEIRDYLKAIVESGVLDGWNHAVYKRSLNIIQSMIDLQYEIIQLWHDAKALDNNVEERGFFTDGDVEKALHYVITGSLIQYKQFKDRYENCRDFDVIYEKRNDSRIKHFKVDHKLLKGMTSEAAEQQLKDSLDSLTHNWNVSHRSESEIYDMLMTNYREGLDVRVREIKDVLLRYPK</sequence>
<name>A0A4Y9A828_9BACI</name>
<proteinExistence type="predicted"/>
<dbReference type="Proteomes" id="UP000298484">
    <property type="component" value="Unassembled WGS sequence"/>
</dbReference>
<protein>
    <submittedName>
        <fullName evidence="1">Uncharacterized protein</fullName>
    </submittedName>
</protein>
<dbReference type="OrthoDB" id="9799867at2"/>
<keyword evidence="2" id="KW-1185">Reference proteome</keyword>
<dbReference type="AlphaFoldDB" id="A0A4Y9A828"/>
<organism evidence="1 2">
    <name type="scientific">Lentibacillus salicampi</name>
    <dbReference type="NCBI Taxonomy" id="175306"/>
    <lineage>
        <taxon>Bacteria</taxon>
        <taxon>Bacillati</taxon>
        <taxon>Bacillota</taxon>
        <taxon>Bacilli</taxon>
        <taxon>Bacillales</taxon>
        <taxon>Bacillaceae</taxon>
        <taxon>Lentibacillus</taxon>
    </lineage>
</organism>
<reference evidence="1 2" key="1">
    <citation type="submission" date="2019-03" db="EMBL/GenBank/DDBJ databases">
        <title>Genome sequence of Lentibacillus salicampi ATCC BAA-719.</title>
        <authorList>
            <person name="Maclea K.S."/>
            <person name="Simoes Junior M."/>
        </authorList>
    </citation>
    <scope>NUCLEOTIDE SEQUENCE [LARGE SCALE GENOMIC DNA]</scope>
    <source>
        <strain evidence="1 2">ATCC BAA-719</strain>
    </source>
</reference>
<dbReference type="RefSeq" id="WP_135111319.1">
    <property type="nucleotide sequence ID" value="NZ_SRHY01000045.1"/>
</dbReference>
<comment type="caution">
    <text evidence="1">The sequence shown here is derived from an EMBL/GenBank/DDBJ whole genome shotgun (WGS) entry which is preliminary data.</text>
</comment>
<dbReference type="EMBL" id="SRHY01000045">
    <property type="protein sequence ID" value="TFJ91625.1"/>
    <property type="molecule type" value="Genomic_DNA"/>
</dbReference>
<gene>
    <name evidence="1" type="ORF">E4U82_16730</name>
</gene>
<evidence type="ECO:0000313" key="2">
    <source>
        <dbReference type="Proteomes" id="UP000298484"/>
    </source>
</evidence>